<evidence type="ECO:0000256" key="1">
    <source>
        <dbReference type="SAM" id="Phobius"/>
    </source>
</evidence>
<accession>A0A852YZB2</accession>
<dbReference type="Proteomes" id="UP000548304">
    <property type="component" value="Unassembled WGS sequence"/>
</dbReference>
<keyword evidence="2" id="KW-0378">Hydrolase</keyword>
<keyword evidence="1" id="KW-0472">Membrane</keyword>
<keyword evidence="1" id="KW-1133">Transmembrane helix</keyword>
<evidence type="ECO:0000313" key="2">
    <source>
        <dbReference type="EMBL" id="NYH76746.1"/>
    </source>
</evidence>
<gene>
    <name evidence="2" type="ORF">FHR84_000060</name>
</gene>
<dbReference type="EMBL" id="JACBYW010000001">
    <property type="protein sequence ID" value="NYH76746.1"/>
    <property type="molecule type" value="Genomic_DNA"/>
</dbReference>
<keyword evidence="2" id="KW-0645">Protease</keyword>
<dbReference type="AlphaFoldDB" id="A0A852YZB2"/>
<sequence length="39" mass="4590">MLQADPSGFSSFWGQLAVALMLLVVVILLWRRFRNQRNR</sequence>
<proteinExistence type="predicted"/>
<keyword evidence="3" id="KW-1185">Reference proteome</keyword>
<name>A0A852YZB2_9ACTN</name>
<dbReference type="GO" id="GO:0006508">
    <property type="term" value="P:proteolysis"/>
    <property type="evidence" value="ECO:0007669"/>
    <property type="project" value="UniProtKB-KW"/>
</dbReference>
<protein>
    <submittedName>
        <fullName evidence="2">Membrane protein implicated in regulation of membrane protease activity</fullName>
    </submittedName>
</protein>
<reference evidence="2 3" key="1">
    <citation type="submission" date="2020-07" db="EMBL/GenBank/DDBJ databases">
        <title>Genomic Encyclopedia of Type Strains, Phase III (KMG-III): the genomes of soil and plant-associated and newly described type strains.</title>
        <authorList>
            <person name="Whitman W."/>
        </authorList>
    </citation>
    <scope>NUCLEOTIDE SEQUENCE [LARGE SCALE GENOMIC DNA]</scope>
    <source>
        <strain evidence="2 3">CECT 8576</strain>
    </source>
</reference>
<keyword evidence="1" id="KW-0812">Transmembrane</keyword>
<dbReference type="GO" id="GO:0008233">
    <property type="term" value="F:peptidase activity"/>
    <property type="evidence" value="ECO:0007669"/>
    <property type="project" value="UniProtKB-KW"/>
</dbReference>
<comment type="caution">
    <text evidence="2">The sequence shown here is derived from an EMBL/GenBank/DDBJ whole genome shotgun (WGS) entry which is preliminary data.</text>
</comment>
<organism evidence="2 3">
    <name type="scientific">Actinopolyspora biskrensis</name>
    <dbReference type="NCBI Taxonomy" id="1470178"/>
    <lineage>
        <taxon>Bacteria</taxon>
        <taxon>Bacillati</taxon>
        <taxon>Actinomycetota</taxon>
        <taxon>Actinomycetes</taxon>
        <taxon>Actinopolysporales</taxon>
        <taxon>Actinopolysporaceae</taxon>
        <taxon>Actinopolyspora</taxon>
    </lineage>
</organism>
<evidence type="ECO:0000313" key="3">
    <source>
        <dbReference type="Proteomes" id="UP000548304"/>
    </source>
</evidence>
<feature type="transmembrane region" description="Helical" evidence="1">
    <location>
        <begin position="12"/>
        <end position="30"/>
    </location>
</feature>